<keyword evidence="2" id="KW-1185">Reference proteome</keyword>
<gene>
    <name evidence="1" type="ORF">GCM10011289_25450</name>
</gene>
<organism evidence="1 2">
    <name type="scientific">Paludibacterium paludis</name>
    <dbReference type="NCBI Taxonomy" id="1225769"/>
    <lineage>
        <taxon>Bacteria</taxon>
        <taxon>Pseudomonadati</taxon>
        <taxon>Pseudomonadota</taxon>
        <taxon>Betaproteobacteria</taxon>
        <taxon>Neisseriales</taxon>
        <taxon>Chromobacteriaceae</taxon>
        <taxon>Paludibacterium</taxon>
    </lineage>
</organism>
<sequence>MTVSSSLPPTRLARSDAASLIKHDDERTGLFGCFLDLFRSAEKKEQAGKLYQALHEHKEADFRGYRDTGFLPLVRFCLIRDLAAPEQRDAFTITQDGDTTHFRIDGKTVFKHAFPSNVIDAHAFLANKGNNGTLPATSDVKTLIDHYAAMRIQRRFRAFRTMLCQRREDAAKRGETFAKTTGSDNKTYYFNALAPKSRVVYAPGTRPQAVLKGGFKHVTGMDRRFVALAPNSPGDTFNLSGPQPALPELATLYSPTVVENRVMIVRNAGRELWEDIARNIIHGSGEFRQALLDLRALHRQGFYLTDVKPENLAFDGQRINFIDTDGHVHKSRFPAKVIHSPAYTTLTLYLGQCDTEQSPAQRESFFQTTDEYGLLMAMIGATAISPEIRDAWWNSHDPSTDLTRLGAMNDANKAHFVGWIARHGKPEHHENLVALLTHPARFALDRPAGLHLADMLKATG</sequence>
<protein>
    <recommendedName>
        <fullName evidence="3">Protein kinase domain-containing protein</fullName>
    </recommendedName>
</protein>
<reference evidence="1" key="1">
    <citation type="journal article" date="2014" name="Int. J. Syst. Evol. Microbiol.">
        <title>Complete genome sequence of Corynebacterium casei LMG S-19264T (=DSM 44701T), isolated from a smear-ripened cheese.</title>
        <authorList>
            <consortium name="US DOE Joint Genome Institute (JGI-PGF)"/>
            <person name="Walter F."/>
            <person name="Albersmeier A."/>
            <person name="Kalinowski J."/>
            <person name="Ruckert C."/>
        </authorList>
    </citation>
    <scope>NUCLEOTIDE SEQUENCE</scope>
    <source>
        <strain evidence="1">KCTC 32182</strain>
    </source>
</reference>
<dbReference type="Gene3D" id="3.30.2440.10">
    <property type="entry name" value="Secreted effector protein SifA"/>
    <property type="match status" value="1"/>
</dbReference>
<name>A0A918P4A7_9NEIS</name>
<comment type="caution">
    <text evidence="1">The sequence shown here is derived from an EMBL/GenBank/DDBJ whole genome shotgun (WGS) entry which is preliminary data.</text>
</comment>
<proteinExistence type="predicted"/>
<evidence type="ECO:0000313" key="2">
    <source>
        <dbReference type="Proteomes" id="UP000645257"/>
    </source>
</evidence>
<evidence type="ECO:0000313" key="1">
    <source>
        <dbReference type="EMBL" id="GGY20729.1"/>
    </source>
</evidence>
<dbReference type="AlphaFoldDB" id="A0A918P4A7"/>
<dbReference type="EMBL" id="BMYX01000015">
    <property type="protein sequence ID" value="GGY20729.1"/>
    <property type="molecule type" value="Genomic_DNA"/>
</dbReference>
<accession>A0A918P4A7</accession>
<evidence type="ECO:0008006" key="3">
    <source>
        <dbReference type="Google" id="ProtNLM"/>
    </source>
</evidence>
<dbReference type="Proteomes" id="UP000645257">
    <property type="component" value="Unassembled WGS sequence"/>
</dbReference>
<reference evidence="1" key="2">
    <citation type="submission" date="2020-09" db="EMBL/GenBank/DDBJ databases">
        <authorList>
            <person name="Sun Q."/>
            <person name="Kim S."/>
        </authorList>
    </citation>
    <scope>NUCLEOTIDE SEQUENCE</scope>
    <source>
        <strain evidence="1">KCTC 32182</strain>
    </source>
</reference>
<dbReference type="RefSeq" id="WP_189534895.1">
    <property type="nucleotide sequence ID" value="NZ_BMYX01000015.1"/>
</dbReference>